<reference evidence="2 3" key="1">
    <citation type="submission" date="2018-07" db="EMBL/GenBank/DDBJ databases">
        <authorList>
            <person name="Zhang Y."/>
            <person name="Wang L."/>
            <person name="Ma S."/>
        </authorList>
    </citation>
    <scope>NUCLEOTIDE SEQUENCE [LARGE SCALE GENOMIC DNA]</scope>
    <source>
        <strain evidence="2 3">4-2</strain>
    </source>
</reference>
<dbReference type="AlphaFoldDB" id="A0A3M0MG61"/>
<accession>A0A3M0MG61</accession>
<name>A0A3M0MG61_9RHOB</name>
<keyword evidence="1" id="KW-0732">Signal</keyword>
<proteinExistence type="predicted"/>
<evidence type="ECO:0000256" key="1">
    <source>
        <dbReference type="SAM" id="SignalP"/>
    </source>
</evidence>
<keyword evidence="3" id="KW-1185">Reference proteome</keyword>
<evidence type="ECO:0000313" key="3">
    <source>
        <dbReference type="Proteomes" id="UP000273516"/>
    </source>
</evidence>
<evidence type="ECO:0000313" key="2">
    <source>
        <dbReference type="EMBL" id="RMC36579.1"/>
    </source>
</evidence>
<sequence>MIKTTILPIAATTALLAGCMPAPQPAPTPAVQPVQPLAPTPVQGISGLEEREPDLCGAKEYTQYLSQPGSVIPTLGLSKEYRVVEHRGIEPQDYDPNRIVFRLDASGNIYNIDCG</sequence>
<dbReference type="PROSITE" id="PS51257">
    <property type="entry name" value="PROKAR_LIPOPROTEIN"/>
    <property type="match status" value="1"/>
</dbReference>
<dbReference type="OrthoDB" id="7859990at2"/>
<feature type="signal peptide" evidence="1">
    <location>
        <begin position="1"/>
        <end position="22"/>
    </location>
</feature>
<evidence type="ECO:0008006" key="4">
    <source>
        <dbReference type="Google" id="ProtNLM"/>
    </source>
</evidence>
<dbReference type="RefSeq" id="WP_122111748.1">
    <property type="nucleotide sequence ID" value="NZ_QOKZ01000002.1"/>
</dbReference>
<dbReference type="EMBL" id="QOKZ01000002">
    <property type="protein sequence ID" value="RMC36579.1"/>
    <property type="molecule type" value="Genomic_DNA"/>
</dbReference>
<protein>
    <recommendedName>
        <fullName evidence="4">Peptidase inhibitor I78</fullName>
    </recommendedName>
</protein>
<organism evidence="2 3">
    <name type="scientific">Paracoccus alkanivorans</name>
    <dbReference type="NCBI Taxonomy" id="2116655"/>
    <lineage>
        <taxon>Bacteria</taxon>
        <taxon>Pseudomonadati</taxon>
        <taxon>Pseudomonadota</taxon>
        <taxon>Alphaproteobacteria</taxon>
        <taxon>Rhodobacterales</taxon>
        <taxon>Paracoccaceae</taxon>
        <taxon>Paracoccus</taxon>
    </lineage>
</organism>
<dbReference type="Proteomes" id="UP000273516">
    <property type="component" value="Unassembled WGS sequence"/>
</dbReference>
<comment type="caution">
    <text evidence="2">The sequence shown here is derived from an EMBL/GenBank/DDBJ whole genome shotgun (WGS) entry which is preliminary data.</text>
</comment>
<feature type="chain" id="PRO_5018293877" description="Peptidase inhibitor I78" evidence="1">
    <location>
        <begin position="23"/>
        <end position="115"/>
    </location>
</feature>
<gene>
    <name evidence="2" type="ORF">C9E81_08000</name>
</gene>